<feature type="transmembrane region" description="Helical" evidence="2">
    <location>
        <begin position="51"/>
        <end position="73"/>
    </location>
</feature>
<accession>A0AAV4VQJ8</accession>
<evidence type="ECO:0000256" key="2">
    <source>
        <dbReference type="SAM" id="Phobius"/>
    </source>
</evidence>
<name>A0AAV4VQJ8_CAEEX</name>
<keyword evidence="2" id="KW-0812">Transmembrane</keyword>
<feature type="compositionally biased region" description="Basic and acidic residues" evidence="1">
    <location>
        <begin position="214"/>
        <end position="233"/>
    </location>
</feature>
<feature type="compositionally biased region" description="Low complexity" evidence="1">
    <location>
        <begin position="240"/>
        <end position="265"/>
    </location>
</feature>
<feature type="compositionally biased region" description="Polar residues" evidence="1">
    <location>
        <begin position="196"/>
        <end position="213"/>
    </location>
</feature>
<organism evidence="3 4">
    <name type="scientific">Caerostris extrusa</name>
    <name type="common">Bark spider</name>
    <name type="synonym">Caerostris bankana</name>
    <dbReference type="NCBI Taxonomy" id="172846"/>
    <lineage>
        <taxon>Eukaryota</taxon>
        <taxon>Metazoa</taxon>
        <taxon>Ecdysozoa</taxon>
        <taxon>Arthropoda</taxon>
        <taxon>Chelicerata</taxon>
        <taxon>Arachnida</taxon>
        <taxon>Araneae</taxon>
        <taxon>Araneomorphae</taxon>
        <taxon>Entelegynae</taxon>
        <taxon>Araneoidea</taxon>
        <taxon>Araneidae</taxon>
        <taxon>Caerostris</taxon>
    </lineage>
</organism>
<gene>
    <name evidence="3" type="ORF">CEXT_184451</name>
</gene>
<dbReference type="Proteomes" id="UP001054945">
    <property type="component" value="Unassembled WGS sequence"/>
</dbReference>
<keyword evidence="2" id="KW-1133">Transmembrane helix</keyword>
<evidence type="ECO:0000313" key="3">
    <source>
        <dbReference type="EMBL" id="GIY72283.1"/>
    </source>
</evidence>
<dbReference type="EMBL" id="BPLR01014926">
    <property type="protein sequence ID" value="GIY72283.1"/>
    <property type="molecule type" value="Genomic_DNA"/>
</dbReference>
<keyword evidence="2" id="KW-0472">Membrane</keyword>
<evidence type="ECO:0000256" key="1">
    <source>
        <dbReference type="SAM" id="MobiDB-lite"/>
    </source>
</evidence>
<dbReference type="AlphaFoldDB" id="A0AAV4VQJ8"/>
<feature type="compositionally biased region" description="Low complexity" evidence="1">
    <location>
        <begin position="161"/>
        <end position="181"/>
    </location>
</feature>
<sequence>MLNHLIVITLQPVSERTAISIRQNCSRFGLHFREVKISLQLSSGINLSLRVALWILRIILVFGVGTCAASVSYMPHEILMTVQTRAHQVIQIHLVTLQKAFWDLIIVTQYIHYQTLRTGSIQCVTCKVRINALVPKKTLTVRAEVHNLQESSPLHRRKVCTTDTSSIGSSSDWDSHSTSKTPTEPTIGREEANLPDRTSSSGSLHSSDIVSRSSSEHKNKTRESRLNLQEKESTFITGHSSNMESRSENRSTSTSSHVTTEVESTLEYSSEAYNSPAYASFSGSSTESDTENPENPQKRLK</sequence>
<comment type="caution">
    <text evidence="3">The sequence shown here is derived from an EMBL/GenBank/DDBJ whole genome shotgun (WGS) entry which is preliminary data.</text>
</comment>
<evidence type="ECO:0000313" key="4">
    <source>
        <dbReference type="Proteomes" id="UP001054945"/>
    </source>
</evidence>
<feature type="region of interest" description="Disordered" evidence="1">
    <location>
        <begin position="156"/>
        <end position="301"/>
    </location>
</feature>
<protein>
    <submittedName>
        <fullName evidence="3">Uncharacterized protein</fullName>
    </submittedName>
</protein>
<reference evidence="3 4" key="1">
    <citation type="submission" date="2021-06" db="EMBL/GenBank/DDBJ databases">
        <title>Caerostris extrusa draft genome.</title>
        <authorList>
            <person name="Kono N."/>
            <person name="Arakawa K."/>
        </authorList>
    </citation>
    <scope>NUCLEOTIDE SEQUENCE [LARGE SCALE GENOMIC DNA]</scope>
</reference>
<proteinExistence type="predicted"/>
<keyword evidence="4" id="KW-1185">Reference proteome</keyword>